<comment type="caution">
    <text evidence="2">The sequence shown here is derived from an EMBL/GenBank/DDBJ whole genome shotgun (WGS) entry which is preliminary data.</text>
</comment>
<feature type="region of interest" description="Disordered" evidence="1">
    <location>
        <begin position="632"/>
        <end position="701"/>
    </location>
</feature>
<organism evidence="2 3">
    <name type="scientific">Polarella glacialis</name>
    <name type="common">Dinoflagellate</name>
    <dbReference type="NCBI Taxonomy" id="89957"/>
    <lineage>
        <taxon>Eukaryota</taxon>
        <taxon>Sar</taxon>
        <taxon>Alveolata</taxon>
        <taxon>Dinophyceae</taxon>
        <taxon>Suessiales</taxon>
        <taxon>Suessiaceae</taxon>
        <taxon>Polarella</taxon>
    </lineage>
</organism>
<feature type="region of interest" description="Disordered" evidence="1">
    <location>
        <begin position="1565"/>
        <end position="1600"/>
    </location>
</feature>
<accession>A0A813KHW1</accession>
<feature type="compositionally biased region" description="Basic and acidic residues" evidence="1">
    <location>
        <begin position="167"/>
        <end position="181"/>
    </location>
</feature>
<evidence type="ECO:0000313" key="3">
    <source>
        <dbReference type="Proteomes" id="UP000626109"/>
    </source>
</evidence>
<proteinExistence type="predicted"/>
<feature type="region of interest" description="Disordered" evidence="1">
    <location>
        <begin position="92"/>
        <end position="209"/>
    </location>
</feature>
<sequence>MVSSGYWQPHGRSRIANARHTGLVLQWKNKFGWIEPDRPIDHAEASKNNWRIYVNVSDVDESSQLYAGARVSFIAYSDGRGLGAEEVWLEEDADSGKAGPAGKGWVEKSRKGSSGWLRLQMPGKGRVQRTIEKHSQLGKGHSHGFVGTCRAKGSSAKAPSSKGSNSRSREGGTEPGKDRAGGEGGAGGAGGAVVLRPGPGLGPDRNKTTMSENGALVLSWASSEMRGWRPAMEDAAIALLQLGPPAREQLVVVLVSLVLLAVLTDIASSVQTCMLRQHLARSLGLEYSTATEVALAASMWYRQHMRSMPAKKSKGPIRHRWSWALSQHIDALAAARECPRPDGIVAAAGALSSRGAELRLDQGSLSQLMKVLLVLSSLDSHQFQRQYPGLPGSLSGPELWFSPFLEVYMRTVAQRLFNSLFPYLTLYNASTYPYSEEEAQKGIGECWETVRSTLKVASIGVRYIITAEEEGGDPGRMAEMRELLAVNNGEPASVIQEITLELSKVDTLDRASRSLSASYAVEEAQRREWKRLIPSAREEILACKRTGQFPILIEAQRVSRLSVREGFQLGQVRENVTSSPWGGERATKRSESSVARLGNFAFSATMAQRPVSFSITSSMSEPPAVQWQRLTAASAGSTDPHPRGRKRHRSSDISRPTNKALPTLPRRGSTGWSNTASGELSPRQAPPASPQEDSLVPHKLDPIPSYRRTSLATPWYIQNNVRQVEVYHQEVIDAMTQPTDELKAELTGTYTVDVSTSTHDLSKNATADVATGVDNLDRPIPEEDVLFWYPRLTITETERLLRVRDGADHGHPRGSASVIFRQSNIFIDLARERARDLLSRNKRKYKWAAPQDTTISQKPIDGAEVRPVRTSTFGNSIRTIMTCRVHRLHDRGTVLPRVARTLLVSFHLSNKVSPNRWWEDRQRRADLSSPTTGPHTKVLEDGLIQSGPGAPGARGGEPIFGAMSYHDALANNVEYAPPEINLLQYTHIPNLNFKQLCRVHSVTTVANAEYLVKLWNGNEARPPSNYSVNNKPEAYALVAWLLEEDVDPEIFWRMLKEQAAAPMQPERALVNLWQEAKIARLRVLRERIIAYHPRGRMPSVNGHFGPHAVLSCPQIGSKPRTGYGGVTISRGFGDLELVIPSCHTVEALIKEVGKETSWLWGIGSAFNLIHMYENRTLTYVCPRARVVLERMRLFPKLPGVSELFYHPKEYLCRIHFFDKLCSLLKEQVYAENTEAAGGDLHRGMGDRITIAIAETLAEERSQEIGVSFNSRLASLVTRRYGTHFMDVTGNLREAAAVSWATWDVRASAFLYGLTDQIACAMDDPVWDSDRSHQERGEEGQWESMNVLSISRTSSDTAGDDAQGPQQGRQPPPEANDRIGTLLQPEDMQVDEGGPINRPRAGEDVESYASGISLRMTLEFALPGTRRFRDLPDWVRHINNSALGIGQTEAYCLPHPTEFFIKINLARIEGRFGDVKGCHLRYLFQRMKSPPIELEKTNALRNMVLSMYGPMQAEIEAFDLIMGKTFPVFDYDLSRCLAEWRRNGALAGTLTAVVLDARRRTNMGRVFQHPTKGGKGAPLPGKGEGELKRQRDRDQLAGKGNRSIKGFVTAQSAVAESSQQISFRRRRDGAPRLATAGCCDTLPSLFVARLRNRRGAMV</sequence>
<feature type="compositionally biased region" description="Gly residues" evidence="1">
    <location>
        <begin position="182"/>
        <end position="191"/>
    </location>
</feature>
<name>A0A813KHW1_POLGL</name>
<feature type="region of interest" description="Disordered" evidence="1">
    <location>
        <begin position="1351"/>
        <end position="1378"/>
    </location>
</feature>
<feature type="compositionally biased region" description="Low complexity" evidence="1">
    <location>
        <begin position="151"/>
        <end position="166"/>
    </location>
</feature>
<gene>
    <name evidence="2" type="ORF">PGLA2088_LOCUS33598</name>
</gene>
<reference evidence="2" key="1">
    <citation type="submission" date="2021-02" db="EMBL/GenBank/DDBJ databases">
        <authorList>
            <person name="Dougan E. K."/>
            <person name="Rhodes N."/>
            <person name="Thang M."/>
            <person name="Chan C."/>
        </authorList>
    </citation>
    <scope>NUCLEOTIDE SEQUENCE</scope>
</reference>
<dbReference type="Proteomes" id="UP000626109">
    <property type="component" value="Unassembled WGS sequence"/>
</dbReference>
<evidence type="ECO:0000256" key="1">
    <source>
        <dbReference type="SAM" id="MobiDB-lite"/>
    </source>
</evidence>
<dbReference type="EMBL" id="CAJNNW010030930">
    <property type="protein sequence ID" value="CAE8705239.1"/>
    <property type="molecule type" value="Genomic_DNA"/>
</dbReference>
<protein>
    <submittedName>
        <fullName evidence="2">Uncharacterized protein</fullName>
    </submittedName>
</protein>
<evidence type="ECO:0000313" key="2">
    <source>
        <dbReference type="EMBL" id="CAE8705239.1"/>
    </source>
</evidence>
<feature type="compositionally biased region" description="Basic and acidic residues" evidence="1">
    <location>
        <begin position="1582"/>
        <end position="1595"/>
    </location>
</feature>